<dbReference type="InterPro" id="IPR007123">
    <property type="entry name" value="Gelsolin-like_dom"/>
</dbReference>
<dbReference type="CDD" id="cd11292">
    <property type="entry name" value="gelsolin_S3_like"/>
    <property type="match status" value="1"/>
</dbReference>
<dbReference type="Proteomes" id="UP001153709">
    <property type="component" value="Chromosome 10"/>
</dbReference>
<evidence type="ECO:0000256" key="2">
    <source>
        <dbReference type="SAM" id="SignalP"/>
    </source>
</evidence>
<dbReference type="FunFam" id="3.40.20.10:FF:000002">
    <property type="entry name" value="Gelsolin"/>
    <property type="match status" value="1"/>
</dbReference>
<keyword evidence="1" id="KW-0677">Repeat</keyword>
<reference evidence="4" key="1">
    <citation type="submission" date="2022-01" db="EMBL/GenBank/DDBJ databases">
        <authorList>
            <person name="King R."/>
        </authorList>
    </citation>
    <scope>NUCLEOTIDE SEQUENCE</scope>
</reference>
<dbReference type="CDD" id="cd11289">
    <property type="entry name" value="gelsolin_S2_like"/>
    <property type="match status" value="1"/>
</dbReference>
<gene>
    <name evidence="4" type="ORF">DIABBA_LOCUS2664</name>
</gene>
<evidence type="ECO:0000313" key="5">
    <source>
        <dbReference type="Proteomes" id="UP001153709"/>
    </source>
</evidence>
<evidence type="ECO:0000313" key="4">
    <source>
        <dbReference type="EMBL" id="CAG9828765.1"/>
    </source>
</evidence>
<dbReference type="SMART" id="SM00262">
    <property type="entry name" value="GEL"/>
    <property type="match status" value="4"/>
</dbReference>
<dbReference type="PANTHER" id="PTHR11977:SF123">
    <property type="entry name" value="GELSOLIN"/>
    <property type="match status" value="1"/>
</dbReference>
<feature type="chain" id="PRO_5040254685" description="Gelsolin-like domain-containing protein" evidence="2">
    <location>
        <begin position="30"/>
        <end position="539"/>
    </location>
</feature>
<dbReference type="SUPFAM" id="SSF55753">
    <property type="entry name" value="Actin depolymerizing proteins"/>
    <property type="match status" value="4"/>
</dbReference>
<dbReference type="InterPro" id="IPR007122">
    <property type="entry name" value="Villin/Gelsolin"/>
</dbReference>
<feature type="domain" description="Gelsolin-like" evidence="3">
    <location>
        <begin position="328"/>
        <end position="400"/>
    </location>
</feature>
<keyword evidence="5" id="KW-1185">Reference proteome</keyword>
<protein>
    <recommendedName>
        <fullName evidence="3">Gelsolin-like domain-containing protein</fullName>
    </recommendedName>
</protein>
<dbReference type="GO" id="GO:0005546">
    <property type="term" value="F:phosphatidylinositol-4,5-bisphosphate binding"/>
    <property type="evidence" value="ECO:0007669"/>
    <property type="project" value="TreeGrafter"/>
</dbReference>
<organism evidence="4 5">
    <name type="scientific">Diabrotica balteata</name>
    <name type="common">Banded cucumber beetle</name>
    <dbReference type="NCBI Taxonomy" id="107213"/>
    <lineage>
        <taxon>Eukaryota</taxon>
        <taxon>Metazoa</taxon>
        <taxon>Ecdysozoa</taxon>
        <taxon>Arthropoda</taxon>
        <taxon>Hexapoda</taxon>
        <taxon>Insecta</taxon>
        <taxon>Pterygota</taxon>
        <taxon>Neoptera</taxon>
        <taxon>Endopterygota</taxon>
        <taxon>Coleoptera</taxon>
        <taxon>Polyphaga</taxon>
        <taxon>Cucujiformia</taxon>
        <taxon>Chrysomeloidea</taxon>
        <taxon>Chrysomelidae</taxon>
        <taxon>Galerucinae</taxon>
        <taxon>Diabroticina</taxon>
        <taxon>Diabroticites</taxon>
        <taxon>Diabrotica</taxon>
    </lineage>
</organism>
<evidence type="ECO:0000256" key="1">
    <source>
        <dbReference type="ARBA" id="ARBA00022737"/>
    </source>
</evidence>
<dbReference type="GO" id="GO:0051016">
    <property type="term" value="P:barbed-end actin filament capping"/>
    <property type="evidence" value="ECO:0007669"/>
    <property type="project" value="TreeGrafter"/>
</dbReference>
<evidence type="ECO:0000259" key="3">
    <source>
        <dbReference type="Pfam" id="PF00626"/>
    </source>
</evidence>
<dbReference type="InterPro" id="IPR029006">
    <property type="entry name" value="ADF-H/Gelsolin-like_dom_sf"/>
</dbReference>
<sequence length="539" mass="61364">MSKMWGNRAVTRGTLVCLAILVYLKDSSCVTTNRREHFSQLPQRTGFVNRNNNQKTGVKVMDPSFENAGQVDGLEIWRIEDFKPVPYPKNQYGKFYTGDSYIILNTKSTKSGAKVHDLHFWLGAETSQDEQGSAAIFTVQLDEHLNGEPVQHRETQNHESQLFLSYFKSGGIRYLPGGVSSGFHHVDPNAFEKRLFQVKGSRNIRVKQVTPSIASMNTGDCFILDVGRDIYVYVGTKARRVEQLKAINAANQIRDQDHAGKARVTIVDTYSPESDYTQFFEALGEGSRDSVPDYTTSDDDESFERTEENHASLYKVSDATGSVQVTKVGQKPLEASSLDPSDCFILDTTDALLYVWIGSKCDEREKKEAMNKADGFLNAHNHPKWTHVQRIVQGAEPTAFTQYFRNWRAFGETHPRLLRSVSASAHLYHCQIRSRSRRLKVEEIKDFEQEDLWEDDIMVLDAGDVVFVWNGKGASDDEKSRGPKYVHKMLNRQGREDVPVKIIEQGDEPEEFTMHFPAWSADHWDNLPDVRSYIKNEED</sequence>
<dbReference type="GO" id="GO:0051014">
    <property type="term" value="P:actin filament severing"/>
    <property type="evidence" value="ECO:0007669"/>
    <property type="project" value="TreeGrafter"/>
</dbReference>
<dbReference type="PRINTS" id="PR00597">
    <property type="entry name" value="GELSOLIN"/>
</dbReference>
<dbReference type="Pfam" id="PF00626">
    <property type="entry name" value="Gelsolin"/>
    <property type="match status" value="4"/>
</dbReference>
<dbReference type="GO" id="GO:0015629">
    <property type="term" value="C:actin cytoskeleton"/>
    <property type="evidence" value="ECO:0007669"/>
    <property type="project" value="TreeGrafter"/>
</dbReference>
<dbReference type="OrthoDB" id="6375767at2759"/>
<accession>A0A9N9X873</accession>
<feature type="signal peptide" evidence="2">
    <location>
        <begin position="1"/>
        <end position="29"/>
    </location>
</feature>
<keyword evidence="2" id="KW-0732">Signal</keyword>
<dbReference type="GO" id="GO:0005737">
    <property type="term" value="C:cytoplasm"/>
    <property type="evidence" value="ECO:0007669"/>
    <property type="project" value="TreeGrafter"/>
</dbReference>
<dbReference type="PANTHER" id="PTHR11977">
    <property type="entry name" value="VILLIN"/>
    <property type="match status" value="1"/>
</dbReference>
<dbReference type="Gene3D" id="3.40.20.10">
    <property type="entry name" value="Severin"/>
    <property type="match status" value="4"/>
</dbReference>
<dbReference type="EMBL" id="OU898285">
    <property type="protein sequence ID" value="CAG9828765.1"/>
    <property type="molecule type" value="Genomic_DNA"/>
</dbReference>
<name>A0A9N9X873_DIABA</name>
<feature type="domain" description="Gelsolin-like" evidence="3">
    <location>
        <begin position="441"/>
        <end position="512"/>
    </location>
</feature>
<dbReference type="CDD" id="cd11290">
    <property type="entry name" value="gelsolin_S1_like"/>
    <property type="match status" value="1"/>
</dbReference>
<dbReference type="GO" id="GO:0051015">
    <property type="term" value="F:actin filament binding"/>
    <property type="evidence" value="ECO:0007669"/>
    <property type="project" value="InterPro"/>
</dbReference>
<proteinExistence type="predicted"/>
<dbReference type="AlphaFoldDB" id="A0A9N9X873"/>
<dbReference type="GO" id="GO:0008154">
    <property type="term" value="P:actin polymerization or depolymerization"/>
    <property type="evidence" value="ECO:0007669"/>
    <property type="project" value="TreeGrafter"/>
</dbReference>
<feature type="domain" description="Gelsolin-like" evidence="3">
    <location>
        <begin position="83"/>
        <end position="164"/>
    </location>
</feature>
<feature type="domain" description="Gelsolin-like" evidence="3">
    <location>
        <begin position="203"/>
        <end position="267"/>
    </location>
</feature>